<dbReference type="RefSeq" id="WP_166410118.1">
    <property type="nucleotide sequence ID" value="NZ_CP049869.1"/>
</dbReference>
<name>A0A6G7YLV8_9SPHN</name>
<feature type="signal peptide" evidence="1">
    <location>
        <begin position="1"/>
        <end position="26"/>
    </location>
</feature>
<keyword evidence="3" id="KW-1185">Reference proteome</keyword>
<gene>
    <name evidence="2" type="ORF">G7077_01125</name>
</gene>
<reference evidence="2 3" key="1">
    <citation type="submission" date="2020-03" db="EMBL/GenBank/DDBJ databases">
        <title>Sphingomonas sp. nov., isolated from fish.</title>
        <authorList>
            <person name="Hyun D.-W."/>
            <person name="Bae J.-W."/>
        </authorList>
    </citation>
    <scope>NUCLEOTIDE SEQUENCE [LARGE SCALE GENOMIC DNA]</scope>
    <source>
        <strain evidence="2 3">HDW15B</strain>
    </source>
</reference>
<sequence>MLTSLLRRGLGLLGLAALAGSSAAPARTHQARPALWEVSDADTKIYLFGTIHLLPSDYQWRTPALNRALNSSQSLVVETIVDEKNPQPFLQAMARLGFSPGQPPIADRVPAAKRPLLDAAIRKTGQPRQAFDAMETWAAAFTLLSVQFKELGVSGADGVETVLKQEFNRNSRPIGQLEDIAEQLSIFDGLPEADQRAFLEGVIEDPKEMKKQFGGMLSSWVRGDVEGIARTFNQDLSSSPAMMDALIRRRNGNWAKWLENRLKSPGTVTVAVGAGHLAGKDSVISLLQREGLQVRRIQ</sequence>
<dbReference type="EMBL" id="CP049869">
    <property type="protein sequence ID" value="QIK77722.1"/>
    <property type="molecule type" value="Genomic_DNA"/>
</dbReference>
<dbReference type="InterPro" id="IPR002816">
    <property type="entry name" value="TraB/PrgY/GumN_fam"/>
</dbReference>
<feature type="chain" id="PRO_5026142274" evidence="1">
    <location>
        <begin position="27"/>
        <end position="298"/>
    </location>
</feature>
<evidence type="ECO:0000256" key="1">
    <source>
        <dbReference type="SAM" id="SignalP"/>
    </source>
</evidence>
<dbReference type="AlphaFoldDB" id="A0A6G7YLV8"/>
<dbReference type="Pfam" id="PF01963">
    <property type="entry name" value="TraB_PrgY_gumN"/>
    <property type="match status" value="1"/>
</dbReference>
<dbReference type="InterPro" id="IPR047111">
    <property type="entry name" value="YbaP-like"/>
</dbReference>
<dbReference type="PANTHER" id="PTHR40590:SF1">
    <property type="entry name" value="CYTOPLASMIC PROTEIN"/>
    <property type="match status" value="1"/>
</dbReference>
<evidence type="ECO:0000313" key="3">
    <source>
        <dbReference type="Proteomes" id="UP000503222"/>
    </source>
</evidence>
<dbReference type="Proteomes" id="UP000503222">
    <property type="component" value="Chromosome"/>
</dbReference>
<dbReference type="PANTHER" id="PTHR40590">
    <property type="entry name" value="CYTOPLASMIC PROTEIN-RELATED"/>
    <property type="match status" value="1"/>
</dbReference>
<dbReference type="KEGG" id="spii:G7077_01125"/>
<organism evidence="2 3">
    <name type="scientific">Sphingomonas piscis</name>
    <dbReference type="NCBI Taxonomy" id="2714943"/>
    <lineage>
        <taxon>Bacteria</taxon>
        <taxon>Pseudomonadati</taxon>
        <taxon>Pseudomonadota</taxon>
        <taxon>Alphaproteobacteria</taxon>
        <taxon>Sphingomonadales</taxon>
        <taxon>Sphingomonadaceae</taxon>
        <taxon>Sphingomonas</taxon>
    </lineage>
</organism>
<protein>
    <submittedName>
        <fullName evidence="2">TraB/GumN family protein</fullName>
    </submittedName>
</protein>
<keyword evidence="1" id="KW-0732">Signal</keyword>
<evidence type="ECO:0000313" key="2">
    <source>
        <dbReference type="EMBL" id="QIK77722.1"/>
    </source>
</evidence>
<dbReference type="CDD" id="cd14789">
    <property type="entry name" value="Tiki"/>
    <property type="match status" value="1"/>
</dbReference>
<accession>A0A6G7YLV8</accession>
<proteinExistence type="predicted"/>